<dbReference type="Pfam" id="PF00004">
    <property type="entry name" value="AAA"/>
    <property type="match status" value="2"/>
</dbReference>
<reference evidence="5 6" key="1">
    <citation type="journal article" date="2016" name="Nat. Commun.">
        <title>Thousands of microbial genomes shed light on interconnected biogeochemical processes in an aquifer system.</title>
        <authorList>
            <person name="Anantharaman K."/>
            <person name="Brown C.T."/>
            <person name="Hug L.A."/>
            <person name="Sharon I."/>
            <person name="Castelle C.J."/>
            <person name="Probst A.J."/>
            <person name="Thomas B.C."/>
            <person name="Singh A."/>
            <person name="Wilkins M.J."/>
            <person name="Karaoz U."/>
            <person name="Brodie E.L."/>
            <person name="Williams K.H."/>
            <person name="Hubbard S.S."/>
            <person name="Banfield J.F."/>
        </authorList>
    </citation>
    <scope>NUCLEOTIDE SEQUENCE [LARGE SCALE GENOMIC DNA]</scope>
</reference>
<comment type="similarity">
    <text evidence="1">Belongs to the AAA ATPase family.</text>
</comment>
<comment type="caution">
    <text evidence="5">The sequence shown here is derived from an EMBL/GenBank/DDBJ whole genome shotgun (WGS) entry which is preliminary data.</text>
</comment>
<keyword evidence="2" id="KW-0547">Nucleotide-binding</keyword>
<feature type="domain" description="AAA+ ATPase" evidence="4">
    <location>
        <begin position="306"/>
        <end position="432"/>
    </location>
</feature>
<evidence type="ECO:0000256" key="3">
    <source>
        <dbReference type="ARBA" id="ARBA00022840"/>
    </source>
</evidence>
<name>A0A1F7IN44_9BACT</name>
<sequence>MYKNITLKLKKEQYELGPENNNLNVLSLILTTGENMVRIKTRRNISSSFFFNNHFEERKIIEYLKNLISSYLLVSGPYQVVCFACDVIGWKTMASLLEEIYPKIMKEQNFTEEPDLFVAKLERYVPQRIIIRLLREKVAPLLVKRLKSLSLRKSYEIGKRLNDLKETFRLSNEEIEVISFYYLLNGNEILKKHLLRGDKIADLSYISALKSCGHLILGLKRNDILKAFSQGRLVDMGIVKIANYQVWNGIMIDLAYWCGEYLSCIGKKKLSHEFFSTKNNVALSLSDLAVPEDEMMVLDTLMKSKEGYNILFYGEPGTGKTSLAKCLAKEYDMELITVKIPDDNEHKVRISAIHAALNFANTDKHLILIDEADELLNTHNSIFGSSKTNKSWINNLLENHDKKIIWCTNRFYNIHPATMRRFLFTMEFKGFNNKNRLKVIKNELTQKGFMNYFDEEELQEICRSYSVNAGGIVNAIKMFNIDKKTDKKTALKKIRVVLRNHERAVAGKSSDNKRLNDFKFYSLKGLNCSEDPENILSMLKRYCEFQGKEKFENNKAYSLLLYGMPGTGKSEFVYYLGHTLGKEVLLKRCSDIQSMWVGETEKNIARAFNEAQEDKSILFFDEADSFLFPRKDASHTWEKNFTNEILTQLESYTGIVVFATNDIDGLDHASLRRFRLKIEFKPLTPEGNLHFYNTILAKIVSKNKQISDDEISLIKSIKNLTPGDFAVIKDRYAFATDTEITHRHLIESLINEVRYKKGEKKIMGFGGMRDEK</sequence>
<proteinExistence type="inferred from homology"/>
<dbReference type="InterPro" id="IPR027417">
    <property type="entry name" value="P-loop_NTPase"/>
</dbReference>
<evidence type="ECO:0000259" key="4">
    <source>
        <dbReference type="SMART" id="SM00382"/>
    </source>
</evidence>
<dbReference type="AlphaFoldDB" id="A0A1F7IN44"/>
<evidence type="ECO:0000256" key="2">
    <source>
        <dbReference type="ARBA" id="ARBA00022741"/>
    </source>
</evidence>
<feature type="domain" description="AAA+ ATPase" evidence="4">
    <location>
        <begin position="555"/>
        <end position="684"/>
    </location>
</feature>
<dbReference type="InterPro" id="IPR050221">
    <property type="entry name" value="26S_Proteasome_ATPase"/>
</dbReference>
<dbReference type="GO" id="GO:0016887">
    <property type="term" value="F:ATP hydrolysis activity"/>
    <property type="evidence" value="ECO:0007669"/>
    <property type="project" value="InterPro"/>
</dbReference>
<dbReference type="InterPro" id="IPR003959">
    <property type="entry name" value="ATPase_AAA_core"/>
</dbReference>
<accession>A0A1F7IN44</accession>
<dbReference type="InterPro" id="IPR003593">
    <property type="entry name" value="AAA+_ATPase"/>
</dbReference>
<dbReference type="SMART" id="SM00382">
    <property type="entry name" value="AAA"/>
    <property type="match status" value="2"/>
</dbReference>
<dbReference type="EMBL" id="MGAI01000023">
    <property type="protein sequence ID" value="OGK44702.1"/>
    <property type="molecule type" value="Genomic_DNA"/>
</dbReference>
<gene>
    <name evidence="5" type="ORF">A3B40_04915</name>
</gene>
<organism evidence="5 6">
    <name type="scientific">Candidatus Roizmanbacteria bacterium RIFCSPLOWO2_01_FULL_37_16</name>
    <dbReference type="NCBI Taxonomy" id="1802058"/>
    <lineage>
        <taxon>Bacteria</taxon>
        <taxon>Candidatus Roizmaniibacteriota</taxon>
    </lineage>
</organism>
<evidence type="ECO:0000313" key="5">
    <source>
        <dbReference type="EMBL" id="OGK44702.1"/>
    </source>
</evidence>
<keyword evidence="3" id="KW-0067">ATP-binding</keyword>
<evidence type="ECO:0000313" key="6">
    <source>
        <dbReference type="Proteomes" id="UP000178040"/>
    </source>
</evidence>
<dbReference type="GO" id="GO:0005524">
    <property type="term" value="F:ATP binding"/>
    <property type="evidence" value="ECO:0007669"/>
    <property type="project" value="UniProtKB-KW"/>
</dbReference>
<protein>
    <recommendedName>
        <fullName evidence="4">AAA+ ATPase domain-containing protein</fullName>
    </recommendedName>
</protein>
<dbReference type="Gene3D" id="3.40.50.300">
    <property type="entry name" value="P-loop containing nucleotide triphosphate hydrolases"/>
    <property type="match status" value="2"/>
</dbReference>
<dbReference type="SUPFAM" id="SSF52540">
    <property type="entry name" value="P-loop containing nucleoside triphosphate hydrolases"/>
    <property type="match status" value="2"/>
</dbReference>
<dbReference type="CDD" id="cd19481">
    <property type="entry name" value="RecA-like_protease"/>
    <property type="match status" value="1"/>
</dbReference>
<evidence type="ECO:0000256" key="1">
    <source>
        <dbReference type="ARBA" id="ARBA00006914"/>
    </source>
</evidence>
<dbReference type="PANTHER" id="PTHR23073">
    <property type="entry name" value="26S PROTEASOME REGULATORY SUBUNIT"/>
    <property type="match status" value="1"/>
</dbReference>
<dbReference type="Proteomes" id="UP000178040">
    <property type="component" value="Unassembled WGS sequence"/>
</dbReference>